<dbReference type="AlphaFoldDB" id="A0A2C9L0U4"/>
<organism evidence="2 3">
    <name type="scientific">Biomphalaria glabrata</name>
    <name type="common">Bloodfluke planorb</name>
    <name type="synonym">Freshwater snail</name>
    <dbReference type="NCBI Taxonomy" id="6526"/>
    <lineage>
        <taxon>Eukaryota</taxon>
        <taxon>Metazoa</taxon>
        <taxon>Spiralia</taxon>
        <taxon>Lophotrochozoa</taxon>
        <taxon>Mollusca</taxon>
        <taxon>Gastropoda</taxon>
        <taxon>Heterobranchia</taxon>
        <taxon>Euthyneura</taxon>
        <taxon>Panpulmonata</taxon>
        <taxon>Hygrophila</taxon>
        <taxon>Lymnaeoidea</taxon>
        <taxon>Planorbidae</taxon>
        <taxon>Biomphalaria</taxon>
    </lineage>
</organism>
<gene>
    <name evidence="2" type="primary">106069320</name>
</gene>
<proteinExistence type="predicted"/>
<accession>A0A2C9L0U4</accession>
<dbReference type="KEGG" id="bgt:106069320"/>
<dbReference type="VEuPathDB" id="VectorBase:BGLB025712"/>
<protein>
    <submittedName>
        <fullName evidence="2">Uncharacterized protein</fullName>
    </submittedName>
</protein>
<evidence type="ECO:0000256" key="1">
    <source>
        <dbReference type="SAM" id="SignalP"/>
    </source>
</evidence>
<keyword evidence="1" id="KW-0732">Signal</keyword>
<evidence type="ECO:0000313" key="3">
    <source>
        <dbReference type="Proteomes" id="UP000076420"/>
    </source>
</evidence>
<dbReference type="EnsemblMetazoa" id="BGLB025712-RA">
    <property type="protein sequence ID" value="BGLB025712-PA"/>
    <property type="gene ID" value="BGLB025712"/>
</dbReference>
<dbReference type="VEuPathDB" id="VectorBase:BGLAX_047402"/>
<dbReference type="Proteomes" id="UP000076420">
    <property type="component" value="Unassembled WGS sequence"/>
</dbReference>
<name>A0A2C9L0U4_BIOGL</name>
<sequence length="128" mass="14371">MAYRCRPKAQSIFFLLNGVLFASFHASVVDEPLPINMTLVYGTFLNNKLICTFGTDEQIQNSDSEPSCYEPYKNVTHLLPDGTKTQPYLPYQSIGGNGKVLTCETEIPNGKLIKCDYLPYYVSTKAQM</sequence>
<reference evidence="2" key="1">
    <citation type="submission" date="2020-05" db="UniProtKB">
        <authorList>
            <consortium name="EnsemblMetazoa"/>
        </authorList>
    </citation>
    <scope>IDENTIFICATION</scope>
    <source>
        <strain evidence="2">BB02</strain>
    </source>
</reference>
<evidence type="ECO:0000313" key="2">
    <source>
        <dbReference type="EnsemblMetazoa" id="BGLB025712-PA"/>
    </source>
</evidence>
<feature type="chain" id="PRO_5013152441" evidence="1">
    <location>
        <begin position="27"/>
        <end position="128"/>
    </location>
</feature>
<feature type="signal peptide" evidence="1">
    <location>
        <begin position="1"/>
        <end position="26"/>
    </location>
</feature>